<feature type="region of interest" description="Disordered" evidence="2">
    <location>
        <begin position="1"/>
        <end position="28"/>
    </location>
</feature>
<feature type="region of interest" description="Disordered" evidence="2">
    <location>
        <begin position="265"/>
        <end position="286"/>
    </location>
</feature>
<comment type="caution">
    <text evidence="3">The sequence shown here is derived from an EMBL/GenBank/DDBJ whole genome shotgun (WGS) entry which is preliminary data.</text>
</comment>
<dbReference type="RefSeq" id="WP_171443776.1">
    <property type="nucleotide sequence ID" value="NZ_JABFNT010000100.1"/>
</dbReference>
<sequence length="286" mass="33200">MTDASAKQHEEDVANRIHVSTKGTTEGGRCLNRHEAAWEPYTCSHRWQAFKHALEDSHLYNWPAYKKLANKRHVRTDARKDYVSKSGTLYPVFPEGYQLLLKAPQQGDWDVAESPINRNFKWDYRKPYIHNGHHVVTNSQLRNAINKLEKKFPNCTLIVRRGLARAGYNLNHKNNMVILPMDRKVAGALNLPRHLITFTYRDHRSYSEHVAKRLDGIMRTYEGELRKYVRKMKEHTKLQHELAKDQIEALSEELYAQITARMSKTERETESPGYAGTLDTLLSGMS</sequence>
<reference evidence="3 4" key="1">
    <citation type="submission" date="2020-05" db="EMBL/GenBank/DDBJ databases">
        <authorList>
            <person name="Whitworth D."/>
        </authorList>
    </citation>
    <scope>NUCLEOTIDE SEQUENCE [LARGE SCALE GENOMIC DNA]</scope>
    <source>
        <strain evidence="3 4">AM005</strain>
    </source>
</reference>
<feature type="coiled-coil region" evidence="1">
    <location>
        <begin position="218"/>
        <end position="253"/>
    </location>
</feature>
<evidence type="ECO:0000256" key="1">
    <source>
        <dbReference type="SAM" id="Coils"/>
    </source>
</evidence>
<evidence type="ECO:0000256" key="2">
    <source>
        <dbReference type="SAM" id="MobiDB-lite"/>
    </source>
</evidence>
<keyword evidence="1" id="KW-0175">Coiled coil</keyword>
<proteinExistence type="predicted"/>
<dbReference type="Proteomes" id="UP000533080">
    <property type="component" value="Unassembled WGS sequence"/>
</dbReference>
<name>A0A7Y4IMD2_MYXXA</name>
<dbReference type="Pfam" id="PF14412">
    <property type="entry name" value="AHH"/>
    <property type="match status" value="1"/>
</dbReference>
<gene>
    <name evidence="3" type="ORF">HNV28_26280</name>
</gene>
<evidence type="ECO:0000313" key="3">
    <source>
        <dbReference type="EMBL" id="NOJ81799.1"/>
    </source>
</evidence>
<feature type="compositionally biased region" description="Basic and acidic residues" evidence="2">
    <location>
        <begin position="1"/>
        <end position="15"/>
    </location>
</feature>
<accession>A0A7Y4IMD2</accession>
<dbReference type="InterPro" id="IPR032871">
    <property type="entry name" value="AHH_dom_containing"/>
</dbReference>
<dbReference type="AlphaFoldDB" id="A0A7Y4IMD2"/>
<organism evidence="3 4">
    <name type="scientific">Myxococcus xanthus</name>
    <dbReference type="NCBI Taxonomy" id="34"/>
    <lineage>
        <taxon>Bacteria</taxon>
        <taxon>Pseudomonadati</taxon>
        <taxon>Myxococcota</taxon>
        <taxon>Myxococcia</taxon>
        <taxon>Myxococcales</taxon>
        <taxon>Cystobacterineae</taxon>
        <taxon>Myxococcaceae</taxon>
        <taxon>Myxococcus</taxon>
    </lineage>
</organism>
<protein>
    <submittedName>
        <fullName evidence="3">Uncharacterized protein</fullName>
    </submittedName>
</protein>
<evidence type="ECO:0000313" key="4">
    <source>
        <dbReference type="Proteomes" id="UP000533080"/>
    </source>
</evidence>
<dbReference type="EMBL" id="JABFNT010000100">
    <property type="protein sequence ID" value="NOJ81799.1"/>
    <property type="molecule type" value="Genomic_DNA"/>
</dbReference>